<accession>A0ACB8EUK6</accession>
<name>A0ACB8EUK6_9SAUR</name>
<protein>
    <submittedName>
        <fullName evidence="1">Uncharacterized protein</fullName>
    </submittedName>
</protein>
<keyword evidence="2" id="KW-1185">Reference proteome</keyword>
<organism evidence="1 2">
    <name type="scientific">Sphaerodactylus townsendi</name>
    <dbReference type="NCBI Taxonomy" id="933632"/>
    <lineage>
        <taxon>Eukaryota</taxon>
        <taxon>Metazoa</taxon>
        <taxon>Chordata</taxon>
        <taxon>Craniata</taxon>
        <taxon>Vertebrata</taxon>
        <taxon>Euteleostomi</taxon>
        <taxon>Lepidosauria</taxon>
        <taxon>Squamata</taxon>
        <taxon>Bifurcata</taxon>
        <taxon>Gekkota</taxon>
        <taxon>Sphaerodactylidae</taxon>
        <taxon>Sphaerodactylus</taxon>
    </lineage>
</organism>
<comment type="caution">
    <text evidence="1">The sequence shown here is derived from an EMBL/GenBank/DDBJ whole genome shotgun (WGS) entry which is preliminary data.</text>
</comment>
<evidence type="ECO:0000313" key="1">
    <source>
        <dbReference type="EMBL" id="KAH7996344.1"/>
    </source>
</evidence>
<dbReference type="EMBL" id="CM037628">
    <property type="protein sequence ID" value="KAH7996344.1"/>
    <property type="molecule type" value="Genomic_DNA"/>
</dbReference>
<reference evidence="1" key="1">
    <citation type="submission" date="2021-08" db="EMBL/GenBank/DDBJ databases">
        <title>The first chromosome-level gecko genome reveals the dynamic sex chromosomes of Neotropical dwarf geckos (Sphaerodactylidae: Sphaerodactylus).</title>
        <authorList>
            <person name="Pinto B.J."/>
            <person name="Keating S.E."/>
            <person name="Gamble T."/>
        </authorList>
    </citation>
    <scope>NUCLEOTIDE SEQUENCE</scope>
    <source>
        <strain evidence="1">TG3544</strain>
    </source>
</reference>
<evidence type="ECO:0000313" key="2">
    <source>
        <dbReference type="Proteomes" id="UP000827872"/>
    </source>
</evidence>
<sequence>MFLARSQEPTRKATRDVDKQRQAYAAGSYMEVHGAGFRTDPERVFELGTQLRGDAANWLVGLVESNAAELYDLEQFLLALRLRFEDLLTEEKARASLQRLRQGTRSISRN</sequence>
<gene>
    <name evidence="1" type="ORF">K3G42_004664</name>
</gene>
<dbReference type="Proteomes" id="UP000827872">
    <property type="component" value="Linkage Group LG15"/>
</dbReference>
<proteinExistence type="predicted"/>